<evidence type="ECO:0000313" key="4">
    <source>
        <dbReference type="EMBL" id="GAA4941528.1"/>
    </source>
</evidence>
<sequence length="251" mass="27864">MYRIISVVLIGIVVWGFLGYEAQAQPVTHMYFGVGGFNSQYEKPSYNYVGTYFDAVEAISLAQSTEDDLGWQLVYGYQFRKHFAVEAHFFDGGKYQQAGPRSIDGLTLTFSNPETQQQLVGQISYEGEAKTTTRLRGISAMGVAIWPVTQSFALKAKLGLAFLSTQSELLTTGEITDDVIQGLPLAVGTRVSKYDQNETKVPLMFGLEASYKVGWDWGMSLFWHRVNDVEGGLLSGESDLDMAGLQVTFHY</sequence>
<organism evidence="4 5">
    <name type="scientific">Halioxenophilus aromaticivorans</name>
    <dbReference type="NCBI Taxonomy" id="1306992"/>
    <lineage>
        <taxon>Bacteria</taxon>
        <taxon>Pseudomonadati</taxon>
        <taxon>Pseudomonadota</taxon>
        <taxon>Gammaproteobacteria</taxon>
        <taxon>Alteromonadales</taxon>
        <taxon>Alteromonadaceae</taxon>
        <taxon>Halioxenophilus</taxon>
    </lineage>
</organism>
<dbReference type="GO" id="GO:0015288">
    <property type="term" value="F:porin activity"/>
    <property type="evidence" value="ECO:0007669"/>
    <property type="project" value="UniProtKB-KW"/>
</dbReference>
<dbReference type="Proteomes" id="UP001409585">
    <property type="component" value="Unassembled WGS sequence"/>
</dbReference>
<name>A0AAV3U2B9_9ALTE</name>
<dbReference type="Pfam" id="PF01389">
    <property type="entry name" value="OmpA_membrane"/>
    <property type="match status" value="1"/>
</dbReference>
<keyword evidence="2" id="KW-0813">Transport</keyword>
<gene>
    <name evidence="4" type="ORF">GCM10025791_19990</name>
</gene>
<evidence type="ECO:0000259" key="3">
    <source>
        <dbReference type="Pfam" id="PF01389"/>
    </source>
</evidence>
<comment type="similarity">
    <text evidence="1">Belongs to the outer membrane OOP (TC 1.B.6) superfamily. OmpA family.</text>
</comment>
<dbReference type="EMBL" id="BAABLX010000012">
    <property type="protein sequence ID" value="GAA4941528.1"/>
    <property type="molecule type" value="Genomic_DNA"/>
</dbReference>
<dbReference type="GO" id="GO:0046930">
    <property type="term" value="C:pore complex"/>
    <property type="evidence" value="ECO:0007669"/>
    <property type="project" value="UniProtKB-KW"/>
</dbReference>
<keyword evidence="2" id="KW-0406">Ion transport</keyword>
<dbReference type="RefSeq" id="WP_345421016.1">
    <property type="nucleotide sequence ID" value="NZ_AP031496.1"/>
</dbReference>
<dbReference type="Gene3D" id="2.40.160.20">
    <property type="match status" value="1"/>
</dbReference>
<keyword evidence="5" id="KW-1185">Reference proteome</keyword>
<proteinExistence type="inferred from homology"/>
<evidence type="ECO:0000256" key="2">
    <source>
        <dbReference type="ARBA" id="ARBA00023114"/>
    </source>
</evidence>
<comment type="caution">
    <text evidence="4">The sequence shown here is derived from an EMBL/GenBank/DDBJ whole genome shotgun (WGS) entry which is preliminary data.</text>
</comment>
<dbReference type="InterPro" id="IPR000498">
    <property type="entry name" value="OmpA-like_TM_dom"/>
</dbReference>
<reference evidence="5" key="1">
    <citation type="journal article" date="2019" name="Int. J. Syst. Evol. Microbiol.">
        <title>The Global Catalogue of Microorganisms (GCM) 10K type strain sequencing project: providing services to taxonomists for standard genome sequencing and annotation.</title>
        <authorList>
            <consortium name="The Broad Institute Genomics Platform"/>
            <consortium name="The Broad Institute Genome Sequencing Center for Infectious Disease"/>
            <person name="Wu L."/>
            <person name="Ma J."/>
        </authorList>
    </citation>
    <scope>NUCLEOTIDE SEQUENCE [LARGE SCALE GENOMIC DNA]</scope>
    <source>
        <strain evidence="5">JCM 19134</strain>
    </source>
</reference>
<keyword evidence="2" id="KW-0812">Transmembrane</keyword>
<accession>A0AAV3U2B9</accession>
<evidence type="ECO:0000256" key="1">
    <source>
        <dbReference type="ARBA" id="ARBA00005710"/>
    </source>
</evidence>
<evidence type="ECO:0000313" key="5">
    <source>
        <dbReference type="Proteomes" id="UP001409585"/>
    </source>
</evidence>
<dbReference type="InterPro" id="IPR011250">
    <property type="entry name" value="OMP/PagP_B-barrel"/>
</dbReference>
<keyword evidence="2" id="KW-0626">Porin</keyword>
<dbReference type="AlphaFoldDB" id="A0AAV3U2B9"/>
<protein>
    <recommendedName>
        <fullName evidence="3">Outer membrane protein OmpA-like transmembrane domain-containing protein</fullName>
    </recommendedName>
</protein>
<dbReference type="SUPFAM" id="SSF56925">
    <property type="entry name" value="OMPA-like"/>
    <property type="match status" value="1"/>
</dbReference>
<feature type="domain" description="Outer membrane protein OmpA-like transmembrane" evidence="3">
    <location>
        <begin position="30"/>
        <end position="250"/>
    </location>
</feature>
<dbReference type="GO" id="GO:0009279">
    <property type="term" value="C:cell outer membrane"/>
    <property type="evidence" value="ECO:0007669"/>
    <property type="project" value="InterPro"/>
</dbReference>